<feature type="compositionally biased region" description="Basic and acidic residues" evidence="1">
    <location>
        <begin position="202"/>
        <end position="213"/>
    </location>
</feature>
<dbReference type="SUPFAM" id="SSF46689">
    <property type="entry name" value="Homeodomain-like"/>
    <property type="match status" value="1"/>
</dbReference>
<dbReference type="InterPro" id="IPR013083">
    <property type="entry name" value="Znf_RING/FYVE/PHD"/>
</dbReference>
<name>A0ABR2GZT8_9EUKA</name>
<dbReference type="Gene3D" id="3.30.40.10">
    <property type="entry name" value="Zinc/RING finger domain, C3HC4 (zinc finger)"/>
    <property type="match status" value="1"/>
</dbReference>
<feature type="compositionally biased region" description="Polar residues" evidence="1">
    <location>
        <begin position="10"/>
        <end position="20"/>
    </location>
</feature>
<comment type="caution">
    <text evidence="3">The sequence shown here is derived from an EMBL/GenBank/DDBJ whole genome shotgun (WGS) entry which is preliminary data.</text>
</comment>
<dbReference type="Gene3D" id="1.10.10.60">
    <property type="entry name" value="Homeodomain-like"/>
    <property type="match status" value="1"/>
</dbReference>
<keyword evidence="4" id="KW-1185">Reference proteome</keyword>
<dbReference type="EMBL" id="JAPFFF010000051">
    <property type="protein sequence ID" value="KAK8839425.1"/>
    <property type="molecule type" value="Genomic_DNA"/>
</dbReference>
<proteinExistence type="predicted"/>
<dbReference type="SUPFAM" id="SSF57850">
    <property type="entry name" value="RING/U-box"/>
    <property type="match status" value="1"/>
</dbReference>
<evidence type="ECO:0000313" key="4">
    <source>
        <dbReference type="Proteomes" id="UP001470230"/>
    </source>
</evidence>
<dbReference type="Proteomes" id="UP001470230">
    <property type="component" value="Unassembled WGS sequence"/>
</dbReference>
<accession>A0ABR2GZT8</accession>
<dbReference type="PROSITE" id="PS50090">
    <property type="entry name" value="MYB_LIKE"/>
    <property type="match status" value="1"/>
</dbReference>
<reference evidence="3 4" key="1">
    <citation type="submission" date="2024-04" db="EMBL/GenBank/DDBJ databases">
        <title>Tritrichomonas musculus Genome.</title>
        <authorList>
            <person name="Alves-Ferreira E."/>
            <person name="Grigg M."/>
            <person name="Lorenzi H."/>
            <person name="Galac M."/>
        </authorList>
    </citation>
    <scope>NUCLEOTIDE SEQUENCE [LARGE SCALE GENOMIC DNA]</scope>
    <source>
        <strain evidence="3 4">EAF2021</strain>
    </source>
</reference>
<protein>
    <recommendedName>
        <fullName evidence="2">Myb-like domain-containing protein</fullName>
    </recommendedName>
</protein>
<dbReference type="Pfam" id="PF04564">
    <property type="entry name" value="U-box"/>
    <property type="match status" value="1"/>
</dbReference>
<dbReference type="InterPro" id="IPR009057">
    <property type="entry name" value="Homeodomain-like_sf"/>
</dbReference>
<feature type="compositionally biased region" description="Acidic residues" evidence="1">
    <location>
        <begin position="148"/>
        <end position="184"/>
    </location>
</feature>
<sequence length="456" mass="52956">MEVILDSRTGGVSYTPSTSENEAQIDPIDFNDIFLYYDFEPAVIKDKQVAEILRQNKKKRIQLKVDRLNRILPQIYQFLPNFSPLEFYIAFDIGCGDPDQIILQATKDKNFIKRVKSEAKEQVSLLDPKIRQKRSKQLEAERERELNAEEEEEEENECQSETDTDSSSDSLSDSDESDDSDDSDADTHKHTAHHIQTRSQNKHKETKSTSKKEHITHKHHRMKDQSKKNDLPLPDGVDPKIWHKWSTIHQASYLAGITNPNTYFYRNVAPGEKQKNGPWSAEEKKLFLKRLEEVRQEGSSRSQWGIFSQAIPGRVGYQCANFYRKLILNKEIEDPSYFTDEDGVLRHKKTTNEGNRSPGKNKGQKDDEPQLSLYEKLSQQNPLNRAIDGITNEIIKVPALSPDGYLLDYNTWLKFITKNAKDPFTQNHINKRQLIILTKENIDEYRDKIKNLQFEE</sequence>
<feature type="region of interest" description="Disordered" evidence="1">
    <location>
        <begin position="343"/>
        <end position="367"/>
    </location>
</feature>
<feature type="compositionally biased region" description="Basic residues" evidence="1">
    <location>
        <begin position="190"/>
        <end position="201"/>
    </location>
</feature>
<evidence type="ECO:0000259" key="2">
    <source>
        <dbReference type="PROSITE" id="PS50090"/>
    </source>
</evidence>
<gene>
    <name evidence="3" type="ORF">M9Y10_031775</name>
</gene>
<feature type="compositionally biased region" description="Basic and acidic residues" evidence="1">
    <location>
        <begin position="136"/>
        <end position="147"/>
    </location>
</feature>
<feature type="domain" description="Myb-like" evidence="2">
    <location>
        <begin position="271"/>
        <end position="327"/>
    </location>
</feature>
<evidence type="ECO:0000313" key="3">
    <source>
        <dbReference type="EMBL" id="KAK8839425.1"/>
    </source>
</evidence>
<organism evidence="3 4">
    <name type="scientific">Tritrichomonas musculus</name>
    <dbReference type="NCBI Taxonomy" id="1915356"/>
    <lineage>
        <taxon>Eukaryota</taxon>
        <taxon>Metamonada</taxon>
        <taxon>Parabasalia</taxon>
        <taxon>Tritrichomonadida</taxon>
        <taxon>Tritrichomonadidae</taxon>
        <taxon>Tritrichomonas</taxon>
    </lineage>
</organism>
<dbReference type="InterPro" id="IPR001005">
    <property type="entry name" value="SANT/Myb"/>
</dbReference>
<dbReference type="InterPro" id="IPR003613">
    <property type="entry name" value="Ubox_domain"/>
</dbReference>
<feature type="region of interest" description="Disordered" evidence="1">
    <location>
        <begin position="133"/>
        <end position="232"/>
    </location>
</feature>
<feature type="region of interest" description="Disordered" evidence="1">
    <location>
        <begin position="1"/>
        <end position="20"/>
    </location>
</feature>
<evidence type="ECO:0000256" key="1">
    <source>
        <dbReference type="SAM" id="MobiDB-lite"/>
    </source>
</evidence>